<evidence type="ECO:0000313" key="2">
    <source>
        <dbReference type="Proteomes" id="UP000073601"/>
    </source>
</evidence>
<organism evidence="1 2">
    <name type="scientific">Grimontia marina</name>
    <dbReference type="NCBI Taxonomy" id="646534"/>
    <lineage>
        <taxon>Bacteria</taxon>
        <taxon>Pseudomonadati</taxon>
        <taxon>Pseudomonadota</taxon>
        <taxon>Gammaproteobacteria</taxon>
        <taxon>Vibrionales</taxon>
        <taxon>Vibrionaceae</taxon>
        <taxon>Grimontia</taxon>
    </lineage>
</organism>
<gene>
    <name evidence="1" type="ORF">GMA8713_02505</name>
</gene>
<accession>A0A128F9I0</accession>
<name>A0A128F9I0_9GAMM</name>
<dbReference type="AlphaFoldDB" id="A0A128F9I0"/>
<dbReference type="Proteomes" id="UP000073601">
    <property type="component" value="Unassembled WGS sequence"/>
</dbReference>
<evidence type="ECO:0000313" key="1">
    <source>
        <dbReference type="EMBL" id="CZF83160.1"/>
    </source>
</evidence>
<dbReference type="EMBL" id="FIZY01000021">
    <property type="protein sequence ID" value="CZF83160.1"/>
    <property type="molecule type" value="Genomic_DNA"/>
</dbReference>
<dbReference type="RefSeq" id="WP_232314430.1">
    <property type="nucleotide sequence ID" value="NZ_CAWRCI010000021.1"/>
</dbReference>
<protein>
    <submittedName>
        <fullName evidence="1">Uncharacterized protein</fullName>
    </submittedName>
</protein>
<proteinExistence type="predicted"/>
<sequence>MMNFLAVYLCGDGSILRNEDTSEVMNLQLGEFETKELAIKQACSQLECTHYHNGVLTKGDGQGGYLIVDAQEFTTV</sequence>
<reference evidence="2" key="1">
    <citation type="submission" date="2016-02" db="EMBL/GenBank/DDBJ databases">
        <authorList>
            <person name="Rodrigo-Torres Lidia"/>
            <person name="Arahal R.David."/>
        </authorList>
    </citation>
    <scope>NUCLEOTIDE SEQUENCE [LARGE SCALE GENOMIC DNA]</scope>
    <source>
        <strain evidence="2">CECT 8713</strain>
    </source>
</reference>
<keyword evidence="2" id="KW-1185">Reference proteome</keyword>